<keyword evidence="5" id="KW-1185">Reference proteome</keyword>
<reference evidence="4" key="3">
    <citation type="submission" date="2025-09" db="UniProtKB">
        <authorList>
            <consortium name="Ensembl"/>
        </authorList>
    </citation>
    <scope>IDENTIFICATION</scope>
</reference>
<dbReference type="PANTHER" id="PTHR31203">
    <property type="entry name" value="BETA-KERATIN-RELATED PROTEIN-RELATED"/>
    <property type="match status" value="1"/>
</dbReference>
<dbReference type="Ensembl" id="ENSCMMT00000015302.1">
    <property type="protein sequence ID" value="ENSCMMP00000013875.1"/>
    <property type="gene ID" value="ENSCMMG00000008871.1"/>
</dbReference>
<evidence type="ECO:0000256" key="1">
    <source>
        <dbReference type="ARBA" id="ARBA00008702"/>
    </source>
</evidence>
<dbReference type="GO" id="GO:0005882">
    <property type="term" value="C:intermediate filament"/>
    <property type="evidence" value="ECO:0007669"/>
    <property type="project" value="UniProtKB-KW"/>
</dbReference>
<evidence type="ECO:0000313" key="5">
    <source>
        <dbReference type="Proteomes" id="UP000694556"/>
    </source>
</evidence>
<protein>
    <recommendedName>
        <fullName evidence="3">Keratin</fullName>
    </recommendedName>
</protein>
<accession>A0A8C3C0M6</accession>
<comment type="similarity">
    <text evidence="1 3">Belongs to the avian keratin family.</text>
</comment>
<reference evidence="4" key="1">
    <citation type="submission" date="2018-09" db="EMBL/GenBank/DDBJ databases">
        <title>Common duck and Muscovy duck high density SNP chip.</title>
        <authorList>
            <person name="Vignal A."/>
            <person name="Thebault N."/>
            <person name="Warren W.C."/>
        </authorList>
    </citation>
    <scope>NUCLEOTIDE SEQUENCE [LARGE SCALE GENOMIC DNA]</scope>
</reference>
<proteinExistence type="inferred from homology"/>
<reference evidence="4" key="2">
    <citation type="submission" date="2025-08" db="UniProtKB">
        <authorList>
            <consortium name="Ensembl"/>
        </authorList>
    </citation>
    <scope>IDENTIFICATION</scope>
</reference>
<evidence type="ECO:0000313" key="4">
    <source>
        <dbReference type="Ensembl" id="ENSCMMP00000013875.1"/>
    </source>
</evidence>
<name>A0A8C3C0M6_CAIMO</name>
<keyword evidence="2 3" id="KW-0416">Keratin</keyword>
<evidence type="ECO:0000256" key="3">
    <source>
        <dbReference type="RuleBase" id="RU364002"/>
    </source>
</evidence>
<evidence type="ECO:0000256" key="2">
    <source>
        <dbReference type="ARBA" id="ARBA00022744"/>
    </source>
</evidence>
<dbReference type="AlphaFoldDB" id="A0A8C3C0M6"/>
<organism evidence="4 5">
    <name type="scientific">Cairina moschata</name>
    <name type="common">Muscovy duck</name>
    <dbReference type="NCBI Taxonomy" id="8855"/>
    <lineage>
        <taxon>Eukaryota</taxon>
        <taxon>Metazoa</taxon>
        <taxon>Chordata</taxon>
        <taxon>Craniata</taxon>
        <taxon>Vertebrata</taxon>
        <taxon>Euteleostomi</taxon>
        <taxon>Archelosauria</taxon>
        <taxon>Archosauria</taxon>
        <taxon>Dinosauria</taxon>
        <taxon>Saurischia</taxon>
        <taxon>Theropoda</taxon>
        <taxon>Coelurosauria</taxon>
        <taxon>Aves</taxon>
        <taxon>Neognathae</taxon>
        <taxon>Galloanserae</taxon>
        <taxon>Anseriformes</taxon>
        <taxon>Anatidae</taxon>
        <taxon>Anatinae</taxon>
        <taxon>Cairina</taxon>
    </lineage>
</organism>
<dbReference type="Pfam" id="PF02422">
    <property type="entry name" value="Keratin"/>
    <property type="match status" value="1"/>
</dbReference>
<dbReference type="Proteomes" id="UP000694556">
    <property type="component" value="Chromosome 26"/>
</dbReference>
<sequence length="167" mass="17527">MCGSDPGVALRKSIKAVGAWSSSFHFCLLLHRELSSSPGRRMSSYQQTCNYSRPSPCEATCPQPFANACSQPCVASCGDSRAIIYPPPVVITFPGPILSSCPQESIVGSSAPLGLGSSFSLGSSQDVQSPSGSGVAPGGRYSYSSYTRKTTYCPSKPRCDLPSTKTL</sequence>
<dbReference type="GO" id="GO:0005200">
    <property type="term" value="F:structural constituent of cytoskeleton"/>
    <property type="evidence" value="ECO:0007669"/>
    <property type="project" value="InterPro"/>
</dbReference>
<comment type="subunit">
    <text evidence="3">The avian keratins (F-ker, S-ker, C-ker and B-ker) are a complex mixture of very similar polypeptides.</text>
</comment>
<dbReference type="InterPro" id="IPR003461">
    <property type="entry name" value="Keratin"/>
</dbReference>
<dbReference type="PANTHER" id="PTHR31203:SF1">
    <property type="entry name" value="BETA-KERATIN-RELATED PROTEIN-RELATED"/>
    <property type="match status" value="1"/>
</dbReference>